<evidence type="ECO:0000256" key="3">
    <source>
        <dbReference type="ARBA" id="ARBA00022645"/>
    </source>
</evidence>
<comment type="cofactor">
    <cofactor evidence="1">
        <name>Zn(2+)</name>
        <dbReference type="ChEBI" id="CHEBI:29105"/>
    </cofactor>
</comment>
<evidence type="ECO:0000313" key="12">
    <source>
        <dbReference type="EMBL" id="NDV32733.1"/>
    </source>
</evidence>
<dbReference type="FunFam" id="3.40.630.10:FF:000084">
    <property type="entry name" value="Carboxypeptidase B2"/>
    <property type="match status" value="1"/>
</dbReference>
<name>A0A6B2L6S3_9EUKA</name>
<evidence type="ECO:0000256" key="4">
    <source>
        <dbReference type="ARBA" id="ARBA00022670"/>
    </source>
</evidence>
<keyword evidence="3" id="KW-0121">Carboxypeptidase</keyword>
<keyword evidence="9" id="KW-0482">Metalloprotease</keyword>
<sequence>MVQIPLLRESEQQLFELLETHNFDVWFKNSTSVHVMVPTWKLLEPFHPKVLIPNIQDLLDTSAQDRAQSYQSGDIFTSFPTYGQVLTWLNQQVSTYPDIASLIHIGKTANDLDILGLRLGRDPTKKIFYVHCTIHAREWITTTTCLWIIDNLLSQDPGRAELLSSFQWVIVPVLNIDGYNYAHTSDRLWRKNREPNPSSSCIGTDLNRNYAYGWGGLGTSSNPCSDIYRGSGPYSAPEIRAEHEFLMPYFDSSSVAAYVDIHSYGGLFMSPWGYTIKELPPDYPAMELAMKEITEAIYQVNRRTYEYGPSAIVIYEAAGGSDDDAYGNGGVVYSFTVEAYGSSFTPPVSEIKPTGAEIYAGIKQLALHIINKEQ</sequence>
<evidence type="ECO:0000256" key="7">
    <source>
        <dbReference type="ARBA" id="ARBA00022801"/>
    </source>
</evidence>
<accession>A0A6B2L6S3</accession>
<dbReference type="GO" id="GO:0004181">
    <property type="term" value="F:metallocarboxypeptidase activity"/>
    <property type="evidence" value="ECO:0007669"/>
    <property type="project" value="InterPro"/>
</dbReference>
<dbReference type="PANTHER" id="PTHR11705:SF143">
    <property type="entry name" value="SLL0236 PROTEIN"/>
    <property type="match status" value="1"/>
</dbReference>
<evidence type="ECO:0000259" key="11">
    <source>
        <dbReference type="PROSITE" id="PS52035"/>
    </source>
</evidence>
<keyword evidence="6" id="KW-0732">Signal</keyword>
<dbReference type="PANTHER" id="PTHR11705">
    <property type="entry name" value="PROTEASE FAMILY M14 CARBOXYPEPTIDASE A,B"/>
    <property type="match status" value="1"/>
</dbReference>
<dbReference type="InterPro" id="IPR000834">
    <property type="entry name" value="Peptidase_M14"/>
</dbReference>
<dbReference type="PROSITE" id="PS52035">
    <property type="entry name" value="PEPTIDASE_M14"/>
    <property type="match status" value="1"/>
</dbReference>
<keyword evidence="5" id="KW-0479">Metal-binding</keyword>
<dbReference type="GO" id="GO:0005615">
    <property type="term" value="C:extracellular space"/>
    <property type="evidence" value="ECO:0007669"/>
    <property type="project" value="TreeGrafter"/>
</dbReference>
<protein>
    <recommendedName>
        <fullName evidence="11">Peptidase M14 domain-containing protein</fullName>
    </recommendedName>
</protein>
<proteinExistence type="inferred from homology"/>
<feature type="domain" description="Peptidase M14" evidence="11">
    <location>
        <begin position="78"/>
        <end position="369"/>
    </location>
</feature>
<dbReference type="AlphaFoldDB" id="A0A6B2L6S3"/>
<evidence type="ECO:0000256" key="2">
    <source>
        <dbReference type="ARBA" id="ARBA00005988"/>
    </source>
</evidence>
<dbReference type="EMBL" id="GIBP01003764">
    <property type="protein sequence ID" value="NDV32733.1"/>
    <property type="molecule type" value="Transcribed_RNA"/>
</dbReference>
<keyword evidence="8" id="KW-0862">Zinc</keyword>
<dbReference type="InterPro" id="IPR057246">
    <property type="entry name" value="CARBOXYPEPT_ZN_1"/>
</dbReference>
<dbReference type="PROSITE" id="PS00132">
    <property type="entry name" value="CARBOXYPEPT_ZN_1"/>
    <property type="match status" value="1"/>
</dbReference>
<organism evidence="12">
    <name type="scientific">Arcella intermedia</name>
    <dbReference type="NCBI Taxonomy" id="1963864"/>
    <lineage>
        <taxon>Eukaryota</taxon>
        <taxon>Amoebozoa</taxon>
        <taxon>Tubulinea</taxon>
        <taxon>Elardia</taxon>
        <taxon>Arcellinida</taxon>
        <taxon>Sphaerothecina</taxon>
        <taxon>Arcellidae</taxon>
        <taxon>Arcella</taxon>
    </lineage>
</organism>
<feature type="active site" description="Proton donor/acceptor" evidence="10">
    <location>
        <position position="338"/>
    </location>
</feature>
<evidence type="ECO:0000256" key="8">
    <source>
        <dbReference type="ARBA" id="ARBA00022833"/>
    </source>
</evidence>
<reference evidence="12" key="1">
    <citation type="journal article" date="2020" name="J. Eukaryot. Microbiol.">
        <title>De novo Sequencing, Assembly and Annotation of the Transcriptome for the Free-Living Testate Amoeba Arcella intermedia.</title>
        <authorList>
            <person name="Ribeiro G.M."/>
            <person name="Porfirio-Sousa A.L."/>
            <person name="Maurer-Alcala X.X."/>
            <person name="Katz L.A."/>
            <person name="Lahr D.J.G."/>
        </authorList>
    </citation>
    <scope>NUCLEOTIDE SEQUENCE</scope>
</reference>
<dbReference type="SUPFAM" id="SSF53187">
    <property type="entry name" value="Zn-dependent exopeptidases"/>
    <property type="match status" value="1"/>
</dbReference>
<dbReference type="GO" id="GO:0008270">
    <property type="term" value="F:zinc ion binding"/>
    <property type="evidence" value="ECO:0007669"/>
    <property type="project" value="InterPro"/>
</dbReference>
<comment type="similarity">
    <text evidence="2 10">Belongs to the peptidase M14 family.</text>
</comment>
<evidence type="ECO:0000256" key="6">
    <source>
        <dbReference type="ARBA" id="ARBA00022729"/>
    </source>
</evidence>
<dbReference type="Gene3D" id="3.40.630.10">
    <property type="entry name" value="Zn peptidases"/>
    <property type="match status" value="1"/>
</dbReference>
<dbReference type="Pfam" id="PF00246">
    <property type="entry name" value="Peptidase_M14"/>
    <property type="match status" value="1"/>
</dbReference>
<dbReference type="SMART" id="SM00631">
    <property type="entry name" value="Zn_pept"/>
    <property type="match status" value="1"/>
</dbReference>
<evidence type="ECO:0000256" key="10">
    <source>
        <dbReference type="PROSITE-ProRule" id="PRU01379"/>
    </source>
</evidence>
<evidence type="ECO:0000256" key="5">
    <source>
        <dbReference type="ARBA" id="ARBA00022723"/>
    </source>
</evidence>
<evidence type="ECO:0000256" key="1">
    <source>
        <dbReference type="ARBA" id="ARBA00001947"/>
    </source>
</evidence>
<keyword evidence="4" id="KW-0645">Protease</keyword>
<evidence type="ECO:0000256" key="9">
    <source>
        <dbReference type="ARBA" id="ARBA00023049"/>
    </source>
</evidence>
<dbReference type="GO" id="GO:0006508">
    <property type="term" value="P:proteolysis"/>
    <property type="evidence" value="ECO:0007669"/>
    <property type="project" value="UniProtKB-KW"/>
</dbReference>
<dbReference type="CDD" id="cd03860">
    <property type="entry name" value="M14_CP_A-B_like"/>
    <property type="match status" value="1"/>
</dbReference>
<keyword evidence="7" id="KW-0378">Hydrolase</keyword>